<dbReference type="Pfam" id="PF00439">
    <property type="entry name" value="Bromodomain"/>
    <property type="match status" value="1"/>
</dbReference>
<feature type="region of interest" description="Disordered" evidence="3">
    <location>
        <begin position="452"/>
        <end position="513"/>
    </location>
</feature>
<dbReference type="GeneID" id="108044116"/>
<feature type="region of interest" description="Disordered" evidence="3">
    <location>
        <begin position="293"/>
        <end position="320"/>
    </location>
</feature>
<accession>A0ABM5HD04</accession>
<dbReference type="EnsemblMetazoa" id="XM_017122989.2">
    <property type="protein sequence ID" value="XP_016978478.2"/>
    <property type="gene ID" value="LOC108044116"/>
</dbReference>
<dbReference type="InterPro" id="IPR050935">
    <property type="entry name" value="Bromo_chromatin_reader"/>
</dbReference>
<dbReference type="PROSITE" id="PS00633">
    <property type="entry name" value="BROMODOMAIN_1"/>
    <property type="match status" value="1"/>
</dbReference>
<dbReference type="Gene3D" id="1.20.920.10">
    <property type="entry name" value="Bromodomain-like"/>
    <property type="match status" value="2"/>
</dbReference>
<evidence type="ECO:0000313" key="6">
    <source>
        <dbReference type="Proteomes" id="UP001652680"/>
    </source>
</evidence>
<evidence type="ECO:0000256" key="1">
    <source>
        <dbReference type="ARBA" id="ARBA00023117"/>
    </source>
</evidence>
<name>A0ABM5HD04_DRORH</name>
<evidence type="ECO:0000259" key="4">
    <source>
        <dbReference type="PROSITE" id="PS50014"/>
    </source>
</evidence>
<dbReference type="PROSITE" id="PS50014">
    <property type="entry name" value="BROMODOMAIN_2"/>
    <property type="match status" value="1"/>
</dbReference>
<feature type="compositionally biased region" description="Basic and acidic residues" evidence="3">
    <location>
        <begin position="499"/>
        <end position="513"/>
    </location>
</feature>
<keyword evidence="6" id="KW-1185">Reference proteome</keyword>
<dbReference type="PANTHER" id="PTHR22880">
    <property type="entry name" value="FALZ-RELATED BROMODOMAIN-CONTAINING PROTEINS"/>
    <property type="match status" value="1"/>
</dbReference>
<dbReference type="InterPro" id="IPR018359">
    <property type="entry name" value="Bromodomain_CS"/>
</dbReference>
<proteinExistence type="predicted"/>
<evidence type="ECO:0000256" key="2">
    <source>
        <dbReference type="PROSITE-ProRule" id="PRU00035"/>
    </source>
</evidence>
<dbReference type="Proteomes" id="UP001652680">
    <property type="component" value="Unassembled WGS sequence"/>
</dbReference>
<organism evidence="5 6">
    <name type="scientific">Drosophila rhopaloa</name>
    <name type="common">Fruit fly</name>
    <dbReference type="NCBI Taxonomy" id="1041015"/>
    <lineage>
        <taxon>Eukaryota</taxon>
        <taxon>Metazoa</taxon>
        <taxon>Ecdysozoa</taxon>
        <taxon>Arthropoda</taxon>
        <taxon>Hexapoda</taxon>
        <taxon>Insecta</taxon>
        <taxon>Pterygota</taxon>
        <taxon>Neoptera</taxon>
        <taxon>Endopterygota</taxon>
        <taxon>Diptera</taxon>
        <taxon>Brachycera</taxon>
        <taxon>Muscomorpha</taxon>
        <taxon>Ephydroidea</taxon>
        <taxon>Drosophilidae</taxon>
        <taxon>Drosophila</taxon>
        <taxon>Sophophora</taxon>
    </lineage>
</organism>
<sequence>MDEPKLEKPQPPPRNEPDLQPVNGIVQPPVIPPPNRPGRRTNVLEDLKSVLNCIWRSRCSYHFRNPVDSVTLGVPDYHTLIKHPMDLSTIKKRLHNNYYWQADEALDDFELIFENCMLYNLEGTPVHQAGKELRSAFYTRLASIDMSKEEELKPKQDKRKRKAADTLDAAPASTVAPSLAPSLHPPADWHLCRPTRNCPTPIPGVTPLQIPFRNMLPPSLIPNFMPNSLVNPLTSMLSIPSMMNPLRNPWELPQLRSDTIGNTLKLQSGKQAAPPTIFPPIVLPPPLTSAPIEPVLLPLPKTPPPPPPPPPTQPPPKPKPPVICYKSLDRLIEKSHCDHLLKSMVKRKRRQFTWAFNRADHWRRYSQNPEYDHDREEKLDWKVLQERLDSDIFVNLDGFVASVRKMFQNALRCFPDDGLVKTSVKKSNEIFEKRLPKYKELITKAKERAREMVATKEKDMEGLEKPRDQEASDDQSTEKSSEPSSRDLIKSEPSSGDPIKSEPVVEKIDKSDTIVKEEINSDIKAV</sequence>
<feature type="region of interest" description="Disordered" evidence="3">
    <location>
        <begin position="1"/>
        <end position="39"/>
    </location>
</feature>
<feature type="compositionally biased region" description="Basic and acidic residues" evidence="3">
    <location>
        <begin position="452"/>
        <end position="490"/>
    </location>
</feature>
<dbReference type="SUPFAM" id="SSF47370">
    <property type="entry name" value="Bromodomain"/>
    <property type="match status" value="2"/>
</dbReference>
<feature type="compositionally biased region" description="Pro residues" evidence="3">
    <location>
        <begin position="300"/>
        <end position="320"/>
    </location>
</feature>
<dbReference type="RefSeq" id="XP_016978478.2">
    <property type="nucleotide sequence ID" value="XM_017122989.2"/>
</dbReference>
<dbReference type="InterPro" id="IPR001487">
    <property type="entry name" value="Bromodomain"/>
</dbReference>
<protein>
    <recommendedName>
        <fullName evidence="4">Bromo domain-containing protein</fullName>
    </recommendedName>
</protein>
<evidence type="ECO:0000256" key="3">
    <source>
        <dbReference type="SAM" id="MobiDB-lite"/>
    </source>
</evidence>
<dbReference type="InterPro" id="IPR036427">
    <property type="entry name" value="Bromodomain-like_sf"/>
</dbReference>
<evidence type="ECO:0000313" key="5">
    <source>
        <dbReference type="EnsemblMetazoa" id="XP_016978478.2"/>
    </source>
</evidence>
<feature type="domain" description="Bromo" evidence="4">
    <location>
        <begin position="55"/>
        <end position="127"/>
    </location>
</feature>
<dbReference type="PANTHER" id="PTHR22880:SF225">
    <property type="entry name" value="BROMODOMAIN-CONTAINING PROTEIN BET-1-RELATED"/>
    <property type="match status" value="1"/>
</dbReference>
<dbReference type="PRINTS" id="PR00503">
    <property type="entry name" value="BROMODOMAIN"/>
</dbReference>
<keyword evidence="1 2" id="KW-0103">Bromodomain</keyword>
<feature type="region of interest" description="Disordered" evidence="3">
    <location>
        <begin position="149"/>
        <end position="181"/>
    </location>
</feature>
<reference evidence="5" key="2">
    <citation type="submission" date="2025-05" db="UniProtKB">
        <authorList>
            <consortium name="EnsemblMetazoa"/>
        </authorList>
    </citation>
    <scope>IDENTIFICATION</scope>
</reference>
<reference evidence="6" key="1">
    <citation type="journal article" date="2021" name="Elife">
        <title>Highly contiguous assemblies of 101 drosophilid genomes.</title>
        <authorList>
            <person name="Kim B.Y."/>
            <person name="Wang J.R."/>
            <person name="Miller D.E."/>
            <person name="Barmina O."/>
            <person name="Delaney E."/>
            <person name="Thompson A."/>
            <person name="Comeault A.A."/>
            <person name="Peede D."/>
            <person name="D'Agostino E.R."/>
            <person name="Pelaez J."/>
            <person name="Aguilar J.M."/>
            <person name="Haji D."/>
            <person name="Matsunaga T."/>
            <person name="Armstrong E.E."/>
            <person name="Zych M."/>
            <person name="Ogawa Y."/>
            <person name="Stamenkovic-Radak M."/>
            <person name="Jelic M."/>
            <person name="Veselinovic M.S."/>
            <person name="Tanaskovic M."/>
            <person name="Eric P."/>
            <person name="Gao J.J."/>
            <person name="Katoh T.K."/>
            <person name="Toda M.J."/>
            <person name="Watabe H."/>
            <person name="Watada M."/>
            <person name="Davis J.S."/>
            <person name="Moyle L.C."/>
            <person name="Manoli G."/>
            <person name="Bertolini E."/>
            <person name="Kostal V."/>
            <person name="Hawley R.S."/>
            <person name="Takahashi A."/>
            <person name="Jones C.D."/>
            <person name="Price D.K."/>
            <person name="Whiteman N."/>
            <person name="Kopp A."/>
            <person name="Matute D.R."/>
            <person name="Petrov D.A."/>
        </authorList>
    </citation>
    <scope>NUCLEOTIDE SEQUENCE [LARGE SCALE GENOMIC DNA]</scope>
</reference>
<dbReference type="SMART" id="SM00297">
    <property type="entry name" value="BROMO"/>
    <property type="match status" value="1"/>
</dbReference>